<organism evidence="1">
    <name type="scientific">Manihot esculenta</name>
    <name type="common">Cassava</name>
    <name type="synonym">Jatropha manihot</name>
    <dbReference type="NCBI Taxonomy" id="3983"/>
    <lineage>
        <taxon>Eukaryota</taxon>
        <taxon>Viridiplantae</taxon>
        <taxon>Streptophyta</taxon>
        <taxon>Embryophyta</taxon>
        <taxon>Tracheophyta</taxon>
        <taxon>Spermatophyta</taxon>
        <taxon>Magnoliopsida</taxon>
        <taxon>eudicotyledons</taxon>
        <taxon>Gunneridae</taxon>
        <taxon>Pentapetalae</taxon>
        <taxon>rosids</taxon>
        <taxon>fabids</taxon>
        <taxon>Malpighiales</taxon>
        <taxon>Euphorbiaceae</taxon>
        <taxon>Crotonoideae</taxon>
        <taxon>Manihoteae</taxon>
        <taxon>Manihot</taxon>
    </lineage>
</organism>
<accession>A0A2C9VYC5</accession>
<proteinExistence type="predicted"/>
<dbReference type="EMBL" id="CM004391">
    <property type="protein sequence ID" value="OAY50424.1"/>
    <property type="molecule type" value="Genomic_DNA"/>
</dbReference>
<name>A0A2C9VYC5_MANES</name>
<dbReference type="AlphaFoldDB" id="A0A2C9VYC5"/>
<reference evidence="1" key="1">
    <citation type="submission" date="2016-02" db="EMBL/GenBank/DDBJ databases">
        <title>WGS assembly of Manihot esculenta.</title>
        <authorList>
            <person name="Bredeson J.V."/>
            <person name="Prochnik S.E."/>
            <person name="Lyons J.B."/>
            <person name="Schmutz J."/>
            <person name="Grimwood J."/>
            <person name="Vrebalov J."/>
            <person name="Bart R.S."/>
            <person name="Amuge T."/>
            <person name="Ferguson M.E."/>
            <person name="Green R."/>
            <person name="Putnam N."/>
            <person name="Stites J."/>
            <person name="Rounsley S."/>
            <person name="Rokhsar D.S."/>
        </authorList>
    </citation>
    <scope>NUCLEOTIDE SEQUENCE [LARGE SCALE GENOMIC DNA]</scope>
    <source>
        <tissue evidence="1">Leaf</tissue>
    </source>
</reference>
<protein>
    <submittedName>
        <fullName evidence="1">Uncharacterized protein</fullName>
    </submittedName>
</protein>
<gene>
    <name evidence="1" type="ORF">MANES_05G134600</name>
</gene>
<evidence type="ECO:0000313" key="1">
    <source>
        <dbReference type="EMBL" id="OAY50424.1"/>
    </source>
</evidence>
<sequence length="83" mass="8960">MLISCQFNNTQSAQVINKKNKKKKKPHEQLADSVFLVCGITVPIAECLPGLVRISVVCLGALQSDAIALAYWELPLHVTGVGV</sequence>